<name>A0ABQ7C1W4_BRACR</name>
<accession>A0ABQ7C1W4</accession>
<protein>
    <recommendedName>
        <fullName evidence="3">Secreted protein</fullName>
    </recommendedName>
</protein>
<organism evidence="1 2">
    <name type="scientific">Brassica cretica</name>
    <name type="common">Mustard</name>
    <dbReference type="NCBI Taxonomy" id="69181"/>
    <lineage>
        <taxon>Eukaryota</taxon>
        <taxon>Viridiplantae</taxon>
        <taxon>Streptophyta</taxon>
        <taxon>Embryophyta</taxon>
        <taxon>Tracheophyta</taxon>
        <taxon>Spermatophyta</taxon>
        <taxon>Magnoliopsida</taxon>
        <taxon>eudicotyledons</taxon>
        <taxon>Gunneridae</taxon>
        <taxon>Pentapetalae</taxon>
        <taxon>rosids</taxon>
        <taxon>malvids</taxon>
        <taxon>Brassicales</taxon>
        <taxon>Brassicaceae</taxon>
        <taxon>Brassiceae</taxon>
        <taxon>Brassica</taxon>
    </lineage>
</organism>
<evidence type="ECO:0000313" key="1">
    <source>
        <dbReference type="EMBL" id="KAF3545633.1"/>
    </source>
</evidence>
<evidence type="ECO:0000313" key="2">
    <source>
        <dbReference type="Proteomes" id="UP000266723"/>
    </source>
</evidence>
<proteinExistence type="predicted"/>
<dbReference type="Proteomes" id="UP000266723">
    <property type="component" value="Unassembled WGS sequence"/>
</dbReference>
<dbReference type="EMBL" id="QGKV02000832">
    <property type="protein sequence ID" value="KAF3545633.1"/>
    <property type="molecule type" value="Genomic_DNA"/>
</dbReference>
<gene>
    <name evidence="1" type="ORF">DY000_02008396</name>
</gene>
<evidence type="ECO:0008006" key="3">
    <source>
        <dbReference type="Google" id="ProtNLM"/>
    </source>
</evidence>
<comment type="caution">
    <text evidence="1">The sequence shown here is derived from an EMBL/GenBank/DDBJ whole genome shotgun (WGS) entry which is preliminary data.</text>
</comment>
<reference evidence="1 2" key="1">
    <citation type="journal article" date="2020" name="BMC Genomics">
        <title>Intraspecific diversification of the crop wild relative Brassica cretica Lam. using demographic model selection.</title>
        <authorList>
            <person name="Kioukis A."/>
            <person name="Michalopoulou V.A."/>
            <person name="Briers L."/>
            <person name="Pirintsos S."/>
            <person name="Studholme D.J."/>
            <person name="Pavlidis P."/>
            <person name="Sarris P.F."/>
        </authorList>
    </citation>
    <scope>NUCLEOTIDE SEQUENCE [LARGE SCALE GENOMIC DNA]</scope>
    <source>
        <strain evidence="2">cv. PFS-1207/04</strain>
    </source>
</reference>
<keyword evidence="2" id="KW-1185">Reference proteome</keyword>
<sequence>MWLLRYRKKGSALFILISLVTERVKEVSTTVTTSTKLMIYIPSSTTSLTPIASLLPLSDTVEEVTWCSSAPPSIAMMVTSAM</sequence>